<dbReference type="GO" id="GO:0003723">
    <property type="term" value="F:RNA binding"/>
    <property type="evidence" value="ECO:0007669"/>
    <property type="project" value="UniProtKB-KW"/>
</dbReference>
<dbReference type="SUPFAM" id="SSF53732">
    <property type="entry name" value="Aconitase iron-sulfur domain"/>
    <property type="match status" value="1"/>
</dbReference>
<keyword evidence="9" id="KW-0816">Tricarboxylic acid cycle</keyword>
<evidence type="ECO:0000256" key="17">
    <source>
        <dbReference type="ARBA" id="ARBA00031081"/>
    </source>
</evidence>
<comment type="catalytic activity">
    <reaction evidence="1">
        <text>(2S,3R)-3-hydroxybutane-1,2,3-tricarboxylate = 2-methyl-cis-aconitate + H2O</text>
        <dbReference type="Rhea" id="RHEA:17941"/>
        <dbReference type="ChEBI" id="CHEBI:15377"/>
        <dbReference type="ChEBI" id="CHEBI:57429"/>
        <dbReference type="ChEBI" id="CHEBI:57872"/>
        <dbReference type="EC" id="4.2.1.99"/>
    </reaction>
</comment>
<dbReference type="Pfam" id="PF00330">
    <property type="entry name" value="Aconitase"/>
    <property type="match status" value="1"/>
</dbReference>
<organism evidence="23">
    <name type="scientific">mine drainage metagenome</name>
    <dbReference type="NCBI Taxonomy" id="410659"/>
    <lineage>
        <taxon>unclassified sequences</taxon>
        <taxon>metagenomes</taxon>
        <taxon>ecological metagenomes</taxon>
    </lineage>
</organism>
<dbReference type="InterPro" id="IPR006249">
    <property type="entry name" value="Aconitase/IRP2"/>
</dbReference>
<evidence type="ECO:0000256" key="5">
    <source>
        <dbReference type="ARBA" id="ARBA00007185"/>
    </source>
</evidence>
<gene>
    <name evidence="23" type="primary">acnA</name>
    <name evidence="23" type="ORF">CARN4_1931</name>
</gene>
<dbReference type="InterPro" id="IPR044137">
    <property type="entry name" value="AcnA_IRP_Swivel"/>
</dbReference>
<dbReference type="GO" id="GO:0047456">
    <property type="term" value="F:2-methylisocitrate dehydratase activity"/>
    <property type="evidence" value="ECO:0007669"/>
    <property type="project" value="UniProtKB-EC"/>
</dbReference>
<keyword evidence="14 23" id="KW-0456">Lyase</keyword>
<dbReference type="Gene3D" id="3.30.499.10">
    <property type="entry name" value="Aconitase, domain 3"/>
    <property type="match status" value="2"/>
</dbReference>
<dbReference type="NCBIfam" id="TIGR01341">
    <property type="entry name" value="aconitase_1"/>
    <property type="match status" value="1"/>
</dbReference>
<evidence type="ECO:0000256" key="10">
    <source>
        <dbReference type="ARBA" id="ARBA00022723"/>
    </source>
</evidence>
<feature type="domain" description="Aconitase A/isopropylmalate dehydratase small subunit swivel" evidence="22">
    <location>
        <begin position="746"/>
        <end position="874"/>
    </location>
</feature>
<evidence type="ECO:0000256" key="12">
    <source>
        <dbReference type="ARBA" id="ARBA00023004"/>
    </source>
</evidence>
<dbReference type="CDD" id="cd01586">
    <property type="entry name" value="AcnA_IRP"/>
    <property type="match status" value="1"/>
</dbReference>
<evidence type="ECO:0000256" key="16">
    <source>
        <dbReference type="ARBA" id="ARBA00030846"/>
    </source>
</evidence>
<dbReference type="Gene3D" id="6.10.190.10">
    <property type="match status" value="1"/>
</dbReference>
<evidence type="ECO:0000256" key="6">
    <source>
        <dbReference type="ARBA" id="ARBA00011245"/>
    </source>
</evidence>
<dbReference type="PRINTS" id="PR00415">
    <property type="entry name" value="ACONITASE"/>
</dbReference>
<evidence type="ECO:0000256" key="18">
    <source>
        <dbReference type="ARBA" id="ARBA00031613"/>
    </source>
</evidence>
<reference evidence="23" key="1">
    <citation type="submission" date="2009-10" db="EMBL/GenBank/DDBJ databases">
        <title>Diversity of trophic interactions inside an arsenic-rich microbial ecosystem.</title>
        <authorList>
            <person name="Bertin P.N."/>
            <person name="Heinrich-Salmeron A."/>
            <person name="Pelletier E."/>
            <person name="Goulhen-Chollet F."/>
            <person name="Arsene-Ploetze F."/>
            <person name="Gallien S."/>
            <person name="Calteau A."/>
            <person name="Vallenet D."/>
            <person name="Casiot C."/>
            <person name="Chane-Woon-Ming B."/>
            <person name="Giloteaux L."/>
            <person name="Barakat M."/>
            <person name="Bonnefoy V."/>
            <person name="Bruneel O."/>
            <person name="Chandler M."/>
            <person name="Cleiss J."/>
            <person name="Duran R."/>
            <person name="Elbaz-Poulichet F."/>
            <person name="Fonknechten N."/>
            <person name="Lauga B."/>
            <person name="Mornico D."/>
            <person name="Ortet P."/>
            <person name="Schaeffer C."/>
            <person name="Siguier P."/>
            <person name="Alexander Thil Smith A."/>
            <person name="Van Dorsselaer A."/>
            <person name="Weissenbach J."/>
            <person name="Medigue C."/>
            <person name="Le Paslier D."/>
        </authorList>
    </citation>
    <scope>NUCLEOTIDE SEQUENCE</scope>
</reference>
<feature type="domain" description="Aconitase/3-isopropylmalate dehydratase large subunit alpha/beta/alpha" evidence="21">
    <location>
        <begin position="112"/>
        <end position="617"/>
    </location>
</feature>
<keyword evidence="10" id="KW-0479">Metal-binding</keyword>
<sequence>MAERTRRRAVVETFVGRNAHCRRGLCERRAESNAHIMSAQTSSFNAVGTLRVGDRSYTYYRLEALREAGLADLATLPYSIKILLENLLRFEDGRSVTKGDIEALARWSPRTHSEKEIAFRPARVLLQDFTGVPCVVDLAAMRDAMAKMGGDPNAINPLQPVELVIDHSVQVDRFGTADAADRNAEIEFERNRERYAFLKWGQSALANFRAVPPDTGIVHQVNIEYLARVIFGAGGAGVAYDPASAVAYPDSAVGTDSHTTMVDGLGVLAFGVGGIEAEAAMLGQPVTMLIPEVIGFKLEGAMREGVTATDLVLTVTQMLRKKGVVGKFVEFYGTGLSRLPVADRTTIGNMSPEFGSTVAMFPIDDRTLEYMRLTGRAPEHIALVEAYARAQGIFRTDDAPEPQYSDTLVLDLGTVEPSLAGPRRPQDRVRLNEVKSSFAGAFAEYAKTRTPVNAGAERMQSEGGNGGVALADGPAELTDGSVVIAAITSCTNTSNPSVLVAAGLLAKRAVERGLKQKPWVKTSLAPGSKVVTDYLAKADLQKSLDALGFNLVGYGCTTCIGNSGPLPIDVSEAIAERNLFVGAVLSGNRNFEGRIHAQVRANYLASPPLVVAYALAGRLDIDLSTEPLGTGSDGKPVYLRDIWPTNEEVARVVTQCVTDEMFKTRYADVFRGDANWANLAVAASERYAWDPKSEYVKNPPYFDGMPAEPGATNDIVGARVLAVLGDSVTTDHISPAGSIAKNSPAAKYLVECGIDPADFNSYGARRGNHEVMMRGTFANIRLRNALVPGIEGGVTRYLPTGEQMSIFDAAMRYKKDGTPLVIFAGKEYGSGSSRDWAAKGPALLGVRAVVAESFERIHRSNLIGMGVLPLEFVNGESASNYALTGEEIVEIHGISGGVKPRMEVDVKATDPQSGNSVHFKARVRIDTPDEAEYYRHGGILQYVLRQLRAASKR</sequence>
<evidence type="ECO:0000313" key="23">
    <source>
        <dbReference type="EMBL" id="CBI01610.1"/>
    </source>
</evidence>
<dbReference type="InterPro" id="IPR001030">
    <property type="entry name" value="Acoase/IPM_deHydtase_lsu_aba"/>
</dbReference>
<dbReference type="PROSITE" id="PS00450">
    <property type="entry name" value="ACONITASE_1"/>
    <property type="match status" value="1"/>
</dbReference>
<evidence type="ECO:0000259" key="22">
    <source>
        <dbReference type="Pfam" id="PF00694"/>
    </source>
</evidence>
<dbReference type="GO" id="GO:0051536">
    <property type="term" value="F:iron-sulfur cluster binding"/>
    <property type="evidence" value="ECO:0007669"/>
    <property type="project" value="UniProtKB-KW"/>
</dbReference>
<dbReference type="PROSITE" id="PS01244">
    <property type="entry name" value="ACONITASE_2"/>
    <property type="match status" value="1"/>
</dbReference>
<dbReference type="FunFam" id="3.20.19.10:FF:000001">
    <property type="entry name" value="Aconitate hydratase"/>
    <property type="match status" value="1"/>
</dbReference>
<dbReference type="GO" id="GO:0003994">
    <property type="term" value="F:aconitate hydratase activity"/>
    <property type="evidence" value="ECO:0007669"/>
    <property type="project" value="UniProtKB-EC"/>
</dbReference>
<dbReference type="FunFam" id="3.30.499.10:FF:000002">
    <property type="entry name" value="Aconitate hydratase"/>
    <property type="match status" value="1"/>
</dbReference>
<comment type="caution">
    <text evidence="23">The sequence shown here is derived from an EMBL/GenBank/DDBJ whole genome shotgun (WGS) entry which is preliminary data.</text>
</comment>
<evidence type="ECO:0000256" key="13">
    <source>
        <dbReference type="ARBA" id="ARBA00023014"/>
    </source>
</evidence>
<evidence type="ECO:0000256" key="1">
    <source>
        <dbReference type="ARBA" id="ARBA00000118"/>
    </source>
</evidence>
<name>E6Q350_9ZZZZ</name>
<dbReference type="EMBL" id="CABO01000019">
    <property type="protein sequence ID" value="CBI01610.1"/>
    <property type="molecule type" value="Genomic_DNA"/>
</dbReference>
<dbReference type="NCBIfam" id="NF009520">
    <property type="entry name" value="PRK12881.1"/>
    <property type="match status" value="1"/>
</dbReference>
<evidence type="ECO:0000256" key="19">
    <source>
        <dbReference type="ARBA" id="ARBA00031977"/>
    </source>
</evidence>
<dbReference type="Gene3D" id="3.20.19.10">
    <property type="entry name" value="Aconitase, domain 4"/>
    <property type="match status" value="1"/>
</dbReference>
<dbReference type="GO" id="GO:0006099">
    <property type="term" value="P:tricarboxylic acid cycle"/>
    <property type="evidence" value="ECO:0007669"/>
    <property type="project" value="UniProtKB-KW"/>
</dbReference>
<evidence type="ECO:0000256" key="11">
    <source>
        <dbReference type="ARBA" id="ARBA00022884"/>
    </source>
</evidence>
<accession>E6Q350</accession>
<protein>
    <recommendedName>
        <fullName evidence="18">(2R,3S)-2-methylisocitrate dehydratase</fullName>
        <ecNumber evidence="7">4.2.1.3</ecNumber>
        <ecNumber evidence="8">4.2.1.99</ecNumber>
    </recommendedName>
    <alternativeName>
        <fullName evidence="16">(2S,3R)-3-hydroxybutane-1,2,3-tricarboxylate dehydratase</fullName>
    </alternativeName>
    <alternativeName>
        <fullName evidence="19">Iron-responsive protein-like</fullName>
    </alternativeName>
    <alternativeName>
        <fullName evidence="20">Probable 2-methyl-cis-aconitate hydratase</fullName>
    </alternativeName>
    <alternativeName>
        <fullName evidence="17">RNA-binding protein</fullName>
    </alternativeName>
</protein>
<dbReference type="CDD" id="cd01580">
    <property type="entry name" value="AcnA_IRP_Swivel"/>
    <property type="match status" value="1"/>
</dbReference>
<dbReference type="GO" id="GO:0046872">
    <property type="term" value="F:metal ion binding"/>
    <property type="evidence" value="ECO:0007669"/>
    <property type="project" value="UniProtKB-KW"/>
</dbReference>
<comment type="catalytic activity">
    <reaction evidence="15">
        <text>citrate = D-threo-isocitrate</text>
        <dbReference type="Rhea" id="RHEA:10336"/>
        <dbReference type="ChEBI" id="CHEBI:15562"/>
        <dbReference type="ChEBI" id="CHEBI:16947"/>
        <dbReference type="EC" id="4.2.1.3"/>
    </reaction>
</comment>
<dbReference type="InterPro" id="IPR018136">
    <property type="entry name" value="Aconitase_4Fe-4S_BS"/>
</dbReference>
<evidence type="ECO:0000256" key="20">
    <source>
        <dbReference type="ARBA" id="ARBA00033025"/>
    </source>
</evidence>
<dbReference type="NCBIfam" id="NF006757">
    <property type="entry name" value="PRK09277.1"/>
    <property type="match status" value="1"/>
</dbReference>
<dbReference type="InterPro" id="IPR036008">
    <property type="entry name" value="Aconitase_4Fe-4S_dom"/>
</dbReference>
<comment type="cofactor">
    <cofactor evidence="2">
        <name>[4Fe-4S] cluster</name>
        <dbReference type="ChEBI" id="CHEBI:49883"/>
    </cofactor>
</comment>
<comment type="subunit">
    <text evidence="6">Monomer.</text>
</comment>
<evidence type="ECO:0000256" key="7">
    <source>
        <dbReference type="ARBA" id="ARBA00012926"/>
    </source>
</evidence>
<keyword evidence="12" id="KW-0408">Iron</keyword>
<evidence type="ECO:0000256" key="2">
    <source>
        <dbReference type="ARBA" id="ARBA00001966"/>
    </source>
</evidence>
<evidence type="ECO:0000256" key="4">
    <source>
        <dbReference type="ARBA" id="ARBA00005163"/>
    </source>
</evidence>
<dbReference type="InterPro" id="IPR000573">
    <property type="entry name" value="AconitaseA/IPMdHydase_ssu_swvl"/>
</dbReference>
<dbReference type="Pfam" id="PF00694">
    <property type="entry name" value="Aconitase_C"/>
    <property type="match status" value="1"/>
</dbReference>
<dbReference type="InterPro" id="IPR015928">
    <property type="entry name" value="Aconitase/3IPM_dehydase_swvl"/>
</dbReference>
<proteinExistence type="inferred from homology"/>
<dbReference type="EC" id="4.2.1.3" evidence="7"/>
<keyword evidence="11" id="KW-0694">RNA-binding</keyword>
<dbReference type="InterPro" id="IPR015931">
    <property type="entry name" value="Acnase/IPM_dHydase_lsu_aba_1/3"/>
</dbReference>
<comment type="pathway">
    <text evidence="4">Carbohydrate metabolism; tricarboxylic acid cycle.</text>
</comment>
<dbReference type="SUPFAM" id="SSF52016">
    <property type="entry name" value="LeuD/IlvD-like"/>
    <property type="match status" value="1"/>
</dbReference>
<dbReference type="FunFam" id="3.30.499.10:FF:000020">
    <property type="entry name" value="Aconitate hydratase A"/>
    <property type="match status" value="1"/>
</dbReference>
<comment type="similarity">
    <text evidence="5">Belongs to the aconitase/IPM isomerase family.</text>
</comment>
<evidence type="ECO:0000256" key="3">
    <source>
        <dbReference type="ARBA" id="ARBA00005026"/>
    </source>
</evidence>
<dbReference type="PANTHER" id="PTHR11670">
    <property type="entry name" value="ACONITASE/IRON-RESPONSIVE ELEMENT FAMILY MEMBER"/>
    <property type="match status" value="1"/>
</dbReference>
<evidence type="ECO:0000256" key="9">
    <source>
        <dbReference type="ARBA" id="ARBA00022532"/>
    </source>
</evidence>
<dbReference type="EC" id="4.2.1.99" evidence="8"/>
<dbReference type="AlphaFoldDB" id="E6Q350"/>
<keyword evidence="13" id="KW-0411">Iron-sulfur</keyword>
<evidence type="ECO:0000256" key="15">
    <source>
        <dbReference type="ARBA" id="ARBA00023501"/>
    </source>
</evidence>
<evidence type="ECO:0000259" key="21">
    <source>
        <dbReference type="Pfam" id="PF00330"/>
    </source>
</evidence>
<evidence type="ECO:0000256" key="14">
    <source>
        <dbReference type="ARBA" id="ARBA00023239"/>
    </source>
</evidence>
<comment type="pathway">
    <text evidence="3">Organic acid metabolism; propanoate degradation.</text>
</comment>
<evidence type="ECO:0000256" key="8">
    <source>
        <dbReference type="ARBA" id="ARBA00013250"/>
    </source>
</evidence>